<evidence type="ECO:0000256" key="1">
    <source>
        <dbReference type="SAM" id="Phobius"/>
    </source>
</evidence>
<feature type="transmembrane region" description="Helical" evidence="1">
    <location>
        <begin position="6"/>
        <end position="24"/>
    </location>
</feature>
<organism evidence="2 3">
    <name type="scientific">Thiohalospira halophila DSM 15071</name>
    <dbReference type="NCBI Taxonomy" id="1123397"/>
    <lineage>
        <taxon>Bacteria</taxon>
        <taxon>Pseudomonadati</taxon>
        <taxon>Pseudomonadota</taxon>
        <taxon>Gammaproteobacteria</taxon>
        <taxon>Thiohalospirales</taxon>
        <taxon>Thiohalospiraceae</taxon>
        <taxon>Thiohalospira</taxon>
    </lineage>
</organism>
<keyword evidence="3" id="KW-1185">Reference proteome</keyword>
<gene>
    <name evidence="2" type="ORF">SAMN05660831_01796</name>
</gene>
<keyword evidence="1" id="KW-0472">Membrane</keyword>
<dbReference type="Pfam" id="PF05751">
    <property type="entry name" value="FixH"/>
    <property type="match status" value="1"/>
</dbReference>
<reference evidence="2 3" key="1">
    <citation type="submission" date="2016-10" db="EMBL/GenBank/DDBJ databases">
        <authorList>
            <person name="de Groot N.N."/>
        </authorList>
    </citation>
    <scope>NUCLEOTIDE SEQUENCE [LARGE SCALE GENOMIC DNA]</scope>
    <source>
        <strain evidence="2 3">HL3</strain>
    </source>
</reference>
<name>A0A1I1T5A0_9GAMM</name>
<dbReference type="AlphaFoldDB" id="A0A1I1T5A0"/>
<proteinExistence type="predicted"/>
<feature type="transmembrane region" description="Helical" evidence="1">
    <location>
        <begin position="31"/>
        <end position="49"/>
    </location>
</feature>
<keyword evidence="1" id="KW-0812">Transmembrane</keyword>
<keyword evidence="1" id="KW-1133">Transmembrane helix</keyword>
<dbReference type="STRING" id="1123397.SAMN05660831_01796"/>
<dbReference type="EMBL" id="FOMJ01000006">
    <property type="protein sequence ID" value="SFD53826.1"/>
    <property type="molecule type" value="Genomic_DNA"/>
</dbReference>
<accession>A0A1I1T5A0</accession>
<dbReference type="RefSeq" id="WP_093428434.1">
    <property type="nucleotide sequence ID" value="NZ_FOMJ01000006.1"/>
</dbReference>
<protein>
    <submittedName>
        <fullName evidence="2">Nitrogen fixation protein FixH</fullName>
    </submittedName>
</protein>
<feature type="transmembrane region" description="Helical" evidence="1">
    <location>
        <begin position="89"/>
        <end position="111"/>
    </location>
</feature>
<feature type="transmembrane region" description="Helical" evidence="1">
    <location>
        <begin position="55"/>
        <end position="77"/>
    </location>
</feature>
<dbReference type="Proteomes" id="UP000198611">
    <property type="component" value="Unassembled WGS sequence"/>
</dbReference>
<evidence type="ECO:0000313" key="3">
    <source>
        <dbReference type="Proteomes" id="UP000198611"/>
    </source>
</evidence>
<dbReference type="InterPro" id="IPR008620">
    <property type="entry name" value="FixH"/>
</dbReference>
<sequence>MQTMLLTLVGGAIAIVLVFLLLRLRGGDPKVGALAAAFPVVAAYTVWAATDWPGMDVYAMHLAVYFVTAYALAIIGLQQRKGRFRFHWGPALIVAFFGVVISVNAVFLTLANGGLGPEATAWLLPEPDSGAEVQSHFPGTVARDYQEKEELYNRYLERVEEQRERGWQVTQGFLDPPVAGQREAFQVKVTTRKGEPLDGATVSGKFLRPANKDLDVSFELQQVGPGLYRSDLRLPAPGRWDLAMTIERAGATHEVHARTRINDDS</sequence>
<evidence type="ECO:0000313" key="2">
    <source>
        <dbReference type="EMBL" id="SFD53826.1"/>
    </source>
</evidence>
<dbReference type="OrthoDB" id="8559928at2"/>